<dbReference type="CDD" id="cd00561">
    <property type="entry name" value="CobA_ACA"/>
    <property type="match status" value="1"/>
</dbReference>
<gene>
    <name evidence="10" type="primary">cobO</name>
    <name evidence="10" type="ORF">E4Q08_04465</name>
</gene>
<comment type="function">
    <text evidence="5 8">Required for both de novo synthesis of the corrin ring for the assimilation of exogenous corrinoids. Participates in the adenosylation of a variety of incomplete and complete corrinoids.</text>
</comment>
<evidence type="ECO:0000313" key="11">
    <source>
        <dbReference type="Proteomes" id="UP000886469"/>
    </source>
</evidence>
<keyword evidence="4 8" id="KW-0627">Porphyrin biosynthesis</keyword>
<evidence type="ECO:0000256" key="4">
    <source>
        <dbReference type="ARBA" id="ARBA00023244"/>
    </source>
</evidence>
<dbReference type="Pfam" id="PF02572">
    <property type="entry name" value="CobA_CobO_BtuR"/>
    <property type="match status" value="1"/>
</dbReference>
<dbReference type="NCBIfam" id="NF004637">
    <property type="entry name" value="PRK05986.1"/>
    <property type="match status" value="1"/>
</dbReference>
<comment type="catalytic activity">
    <reaction evidence="6 8">
        <text>2 cob(II)yrinate a,c diamide + reduced [electron-transfer flavoprotein] + 2 ATP = 2 adenosylcob(III)yrinate a,c-diamide + 2 triphosphate + oxidized [electron-transfer flavoprotein] + 3 H(+)</text>
        <dbReference type="Rhea" id="RHEA:11528"/>
        <dbReference type="Rhea" id="RHEA-COMP:10685"/>
        <dbReference type="Rhea" id="RHEA-COMP:10686"/>
        <dbReference type="ChEBI" id="CHEBI:15378"/>
        <dbReference type="ChEBI" id="CHEBI:18036"/>
        <dbReference type="ChEBI" id="CHEBI:30616"/>
        <dbReference type="ChEBI" id="CHEBI:57692"/>
        <dbReference type="ChEBI" id="CHEBI:58307"/>
        <dbReference type="ChEBI" id="CHEBI:58503"/>
        <dbReference type="ChEBI" id="CHEBI:58537"/>
        <dbReference type="EC" id="2.5.1.17"/>
    </reaction>
</comment>
<evidence type="ECO:0000256" key="3">
    <source>
        <dbReference type="ARBA" id="ARBA00012454"/>
    </source>
</evidence>
<evidence type="ECO:0000256" key="1">
    <source>
        <dbReference type="ARBA" id="ARBA00005121"/>
    </source>
</evidence>
<evidence type="ECO:0000256" key="8">
    <source>
        <dbReference type="PIRNR" id="PIRNR015617"/>
    </source>
</evidence>
<keyword evidence="8" id="KW-0169">Cobalamin biosynthesis</keyword>
<keyword evidence="8" id="KW-0963">Cytoplasm</keyword>
<dbReference type="PANTHER" id="PTHR46638:SF1">
    <property type="entry name" value="CORRINOID ADENOSYLTRANSFERASE"/>
    <property type="match status" value="1"/>
</dbReference>
<dbReference type="InterPro" id="IPR003724">
    <property type="entry name" value="CblAdoTrfase_CobA"/>
</dbReference>
<dbReference type="RefSeq" id="WP_034912565.1">
    <property type="nucleotide sequence ID" value="NZ_JAZKUC010000001.1"/>
</dbReference>
<comment type="catalytic activity">
    <reaction evidence="7 8">
        <text>2 cob(II)alamin + reduced [electron-transfer flavoprotein] + 2 ATP = 2 adenosylcob(III)alamin + 2 triphosphate + oxidized [electron-transfer flavoprotein] + 3 H(+)</text>
        <dbReference type="Rhea" id="RHEA:28671"/>
        <dbReference type="Rhea" id="RHEA-COMP:10685"/>
        <dbReference type="Rhea" id="RHEA-COMP:10686"/>
        <dbReference type="ChEBI" id="CHEBI:15378"/>
        <dbReference type="ChEBI" id="CHEBI:16304"/>
        <dbReference type="ChEBI" id="CHEBI:18036"/>
        <dbReference type="ChEBI" id="CHEBI:18408"/>
        <dbReference type="ChEBI" id="CHEBI:30616"/>
        <dbReference type="ChEBI" id="CHEBI:57692"/>
        <dbReference type="ChEBI" id="CHEBI:58307"/>
        <dbReference type="EC" id="2.5.1.17"/>
    </reaction>
</comment>
<dbReference type="PIRSF" id="PIRSF015617">
    <property type="entry name" value="Adensltrnsf_CobA"/>
    <property type="match status" value="1"/>
</dbReference>
<keyword evidence="8" id="KW-0067">ATP-binding</keyword>
<dbReference type="Gene3D" id="3.40.50.300">
    <property type="entry name" value="P-loop containing nucleotide triphosphate hydrolases"/>
    <property type="match status" value="1"/>
</dbReference>
<keyword evidence="8 10" id="KW-0808">Transferase</keyword>
<evidence type="ECO:0000256" key="2">
    <source>
        <dbReference type="ARBA" id="ARBA00007487"/>
    </source>
</evidence>
<keyword evidence="8" id="KW-0547">Nucleotide-binding</keyword>
<dbReference type="InterPro" id="IPR025826">
    <property type="entry name" value="Co_AT_N_dom"/>
</dbReference>
<feature type="domain" description="Cob(I)alamin adenosyltransferase N-terminal" evidence="9">
    <location>
        <begin position="4"/>
        <end position="19"/>
    </location>
</feature>
<evidence type="ECO:0000259" key="9">
    <source>
        <dbReference type="Pfam" id="PF12557"/>
    </source>
</evidence>
<dbReference type="PANTHER" id="PTHR46638">
    <property type="entry name" value="CORRINOID ADENOSYLTRANSFERASE"/>
    <property type="match status" value="1"/>
</dbReference>
<comment type="subcellular location">
    <subcellularLocation>
        <location evidence="8">Cytoplasm</location>
    </subcellularLocation>
</comment>
<accession>A0ABX1T4K5</accession>
<comment type="caution">
    <text evidence="10">The sequence shown here is derived from an EMBL/GenBank/DDBJ whole genome shotgun (WGS) entry which is preliminary data.</text>
</comment>
<dbReference type="Proteomes" id="UP000886469">
    <property type="component" value="Unassembled WGS sequence"/>
</dbReference>
<protein>
    <recommendedName>
        <fullName evidence="3 8">Corrinoid adenosyltransferase</fullName>
        <ecNumber evidence="3 8">2.5.1.17</ecNumber>
    </recommendedName>
    <alternativeName>
        <fullName evidence="8">Cob(II)alamin adenosyltransferase</fullName>
    </alternativeName>
    <alternativeName>
        <fullName evidence="8">Cob(II)yrinic acid a,c-diamide adenosyltransferase</fullName>
    </alternativeName>
</protein>
<evidence type="ECO:0000256" key="7">
    <source>
        <dbReference type="ARBA" id="ARBA00048692"/>
    </source>
</evidence>
<dbReference type="GO" id="GO:0008817">
    <property type="term" value="F:corrinoid adenosyltransferase activity"/>
    <property type="evidence" value="ECO:0007669"/>
    <property type="project" value="UniProtKB-EC"/>
</dbReference>
<keyword evidence="11" id="KW-1185">Reference proteome</keyword>
<evidence type="ECO:0000256" key="5">
    <source>
        <dbReference type="ARBA" id="ARBA00024929"/>
    </source>
</evidence>
<organism evidence="10 11">
    <name type="scientific">Candidatus Accumulibacter contiguus</name>
    <dbReference type="NCBI Taxonomy" id="2954381"/>
    <lineage>
        <taxon>Bacteria</taxon>
        <taxon>Pseudomonadati</taxon>
        <taxon>Pseudomonadota</taxon>
        <taxon>Betaproteobacteria</taxon>
        <taxon>Candidatus Accumulibacter</taxon>
    </lineage>
</organism>
<dbReference type="EMBL" id="SPMX01000009">
    <property type="protein sequence ID" value="NMQ04564.1"/>
    <property type="molecule type" value="Genomic_DNA"/>
</dbReference>
<dbReference type="EC" id="2.5.1.17" evidence="3 8"/>
<dbReference type="InterPro" id="IPR027417">
    <property type="entry name" value="P-loop_NTPase"/>
</dbReference>
<reference evidence="10" key="1">
    <citation type="submission" date="2019-03" db="EMBL/GenBank/DDBJ databases">
        <title>Metabolic reconstructions from genomes of highly enriched 'Candidatus Accumulibacter' and 'Candidatus Competibacter' bioreactor populations.</title>
        <authorList>
            <person name="Annavajhala M.K."/>
            <person name="Welles L."/>
            <person name="Abbas B."/>
            <person name="Sorokin D."/>
            <person name="Park H."/>
            <person name="Van Loosdrecht M."/>
            <person name="Chandran K."/>
        </authorList>
    </citation>
    <scope>NUCLEOTIDE SEQUENCE</scope>
    <source>
        <strain evidence="10">SBR_L</strain>
    </source>
</reference>
<dbReference type="NCBIfam" id="TIGR00708">
    <property type="entry name" value="cobA"/>
    <property type="match status" value="1"/>
</dbReference>
<evidence type="ECO:0000256" key="6">
    <source>
        <dbReference type="ARBA" id="ARBA00048555"/>
    </source>
</evidence>
<name>A0ABX1T4K5_9PROT</name>
<evidence type="ECO:0000313" key="10">
    <source>
        <dbReference type="EMBL" id="NMQ04564.1"/>
    </source>
</evidence>
<dbReference type="Pfam" id="PF12557">
    <property type="entry name" value="Co_AT_N"/>
    <property type="match status" value="1"/>
</dbReference>
<sequence>MITHAERMQKKKEVVDRKIAAAQVERGVLVVNTGNGKGKSTAAFGVVARALGHGMRVAVVQFVKGRSDGGEEAFFRTQPGVAWHVGGAGFTWETQDKERDAAAAWLAWKVACEHLRDPGVGLVVLDEMTYAFKYGWLDVAAVLAVLRCRPAEQHVIVTGRAAPQALRDAADTVSDIAMEKHAFQAGVKAMPGLEW</sequence>
<comment type="similarity">
    <text evidence="2 8">Belongs to the Cob(I)alamin adenosyltransferase family.</text>
</comment>
<proteinExistence type="inferred from homology"/>
<dbReference type="SUPFAM" id="SSF52540">
    <property type="entry name" value="P-loop containing nucleoside triphosphate hydrolases"/>
    <property type="match status" value="1"/>
</dbReference>
<comment type="pathway">
    <text evidence="1 8">Cofactor biosynthesis; adenosylcobalamin biosynthesis; adenosylcobalamin from cob(II)yrinate a,c-diamide: step 2/7.</text>
</comment>